<proteinExistence type="inferred from homology"/>
<comment type="subcellular location">
    <subcellularLocation>
        <location evidence="1">Cell membrane</location>
        <topology evidence="1">Multi-pass membrane protein</topology>
    </subcellularLocation>
</comment>
<comment type="similarity">
    <text evidence="8">Belongs to the binding-protein-dependent transport system permease family. LivHM subfamily.</text>
</comment>
<keyword evidence="11" id="KW-1185">Reference proteome</keyword>
<protein>
    <submittedName>
        <fullName evidence="10">Branched-chain amino acid ABC transporter permease</fullName>
    </submittedName>
</protein>
<dbReference type="AlphaFoldDB" id="A0A923I5Z5"/>
<dbReference type="CDD" id="cd06582">
    <property type="entry name" value="TM_PBP1_LivH_like"/>
    <property type="match status" value="1"/>
</dbReference>
<comment type="caution">
    <text evidence="10">The sequence shown here is derived from an EMBL/GenBank/DDBJ whole genome shotgun (WGS) entry which is preliminary data.</text>
</comment>
<feature type="transmembrane region" description="Helical" evidence="9">
    <location>
        <begin position="271"/>
        <end position="289"/>
    </location>
</feature>
<evidence type="ECO:0000313" key="11">
    <source>
        <dbReference type="Proteomes" id="UP000659630"/>
    </source>
</evidence>
<feature type="transmembrane region" description="Helical" evidence="9">
    <location>
        <begin position="188"/>
        <end position="207"/>
    </location>
</feature>
<keyword evidence="5" id="KW-0029">Amino-acid transport</keyword>
<organism evidence="10 11">
    <name type="scientific">Anaerofilum hominis</name>
    <dbReference type="NCBI Taxonomy" id="2763016"/>
    <lineage>
        <taxon>Bacteria</taxon>
        <taxon>Bacillati</taxon>
        <taxon>Bacillota</taxon>
        <taxon>Clostridia</taxon>
        <taxon>Eubacteriales</taxon>
        <taxon>Oscillospiraceae</taxon>
        <taxon>Anaerofilum</taxon>
    </lineage>
</organism>
<dbReference type="Proteomes" id="UP000659630">
    <property type="component" value="Unassembled WGS sequence"/>
</dbReference>
<gene>
    <name evidence="10" type="ORF">H8S23_05425</name>
</gene>
<keyword evidence="7 9" id="KW-0472">Membrane</keyword>
<dbReference type="RefSeq" id="WP_186887314.1">
    <property type="nucleotide sequence ID" value="NZ_JACONZ010000002.1"/>
</dbReference>
<keyword evidence="6 9" id="KW-1133">Transmembrane helix</keyword>
<evidence type="ECO:0000256" key="4">
    <source>
        <dbReference type="ARBA" id="ARBA00022692"/>
    </source>
</evidence>
<dbReference type="GO" id="GO:0022857">
    <property type="term" value="F:transmembrane transporter activity"/>
    <property type="evidence" value="ECO:0007669"/>
    <property type="project" value="InterPro"/>
</dbReference>
<dbReference type="EMBL" id="JACONZ010000002">
    <property type="protein sequence ID" value="MBC5580938.1"/>
    <property type="molecule type" value="Genomic_DNA"/>
</dbReference>
<feature type="transmembrane region" description="Helical" evidence="9">
    <location>
        <begin position="147"/>
        <end position="167"/>
    </location>
</feature>
<feature type="transmembrane region" description="Helical" evidence="9">
    <location>
        <begin position="35"/>
        <end position="53"/>
    </location>
</feature>
<dbReference type="InterPro" id="IPR052157">
    <property type="entry name" value="BCAA_transport_permease"/>
</dbReference>
<dbReference type="GO" id="GO:0006865">
    <property type="term" value="P:amino acid transport"/>
    <property type="evidence" value="ECO:0007669"/>
    <property type="project" value="UniProtKB-KW"/>
</dbReference>
<feature type="transmembrane region" description="Helical" evidence="9">
    <location>
        <begin position="65"/>
        <end position="89"/>
    </location>
</feature>
<evidence type="ECO:0000256" key="5">
    <source>
        <dbReference type="ARBA" id="ARBA00022970"/>
    </source>
</evidence>
<feature type="transmembrane region" description="Helical" evidence="9">
    <location>
        <begin position="6"/>
        <end position="28"/>
    </location>
</feature>
<dbReference type="Pfam" id="PF02653">
    <property type="entry name" value="BPD_transp_2"/>
    <property type="match status" value="1"/>
</dbReference>
<evidence type="ECO:0000256" key="3">
    <source>
        <dbReference type="ARBA" id="ARBA00022475"/>
    </source>
</evidence>
<name>A0A923I5Z5_9FIRM</name>
<dbReference type="GO" id="GO:0005886">
    <property type="term" value="C:plasma membrane"/>
    <property type="evidence" value="ECO:0007669"/>
    <property type="project" value="UniProtKB-SubCell"/>
</dbReference>
<keyword evidence="2" id="KW-0813">Transport</keyword>
<evidence type="ECO:0000256" key="9">
    <source>
        <dbReference type="SAM" id="Phobius"/>
    </source>
</evidence>
<keyword evidence="3" id="KW-1003">Cell membrane</keyword>
<sequence length="297" mass="31461">MNFNLFVSLLVNGLAMGMVYALLAMGLIMLFRSAGVMNFAQGMMLAVGAYISYATQVQADLPLYAAIPLCLASYVVFGLIFMACIYLPLKDTKFPAAIVVATMGTSSILSEACTLIWGGEALSVPYLVTNGEGKSAYLTIGGVSIQWQYILTTIVGVVLIFLVYVLFDKLYVGKMMEAAAQDKYTASLIGIPKLVTIAITYAIAISLGCIGGFMVSPVTYCSVSLSSLQLRAFASVVIGGTRSIKGAVIGALLVGLVEAFATVNLSNYKDAVVFILLIVFLLVKPDGLVRSKIGDKA</sequence>
<accession>A0A923I5Z5</accession>
<feature type="transmembrane region" description="Helical" evidence="9">
    <location>
        <begin position="96"/>
        <end position="117"/>
    </location>
</feature>
<dbReference type="PANTHER" id="PTHR11795:SF450">
    <property type="entry name" value="ABC TRANSPORTER PERMEASE PROTEIN"/>
    <property type="match status" value="1"/>
</dbReference>
<evidence type="ECO:0000256" key="6">
    <source>
        <dbReference type="ARBA" id="ARBA00022989"/>
    </source>
</evidence>
<keyword evidence="4 9" id="KW-0812">Transmembrane</keyword>
<evidence type="ECO:0000256" key="2">
    <source>
        <dbReference type="ARBA" id="ARBA00022448"/>
    </source>
</evidence>
<evidence type="ECO:0000256" key="7">
    <source>
        <dbReference type="ARBA" id="ARBA00023136"/>
    </source>
</evidence>
<reference evidence="10" key="1">
    <citation type="submission" date="2020-08" db="EMBL/GenBank/DDBJ databases">
        <title>Genome public.</title>
        <authorList>
            <person name="Liu C."/>
            <person name="Sun Q."/>
        </authorList>
    </citation>
    <scope>NUCLEOTIDE SEQUENCE</scope>
    <source>
        <strain evidence="10">BX8</strain>
    </source>
</reference>
<dbReference type="InterPro" id="IPR001851">
    <property type="entry name" value="ABC_transp_permease"/>
</dbReference>
<feature type="transmembrane region" description="Helical" evidence="9">
    <location>
        <begin position="246"/>
        <end position="265"/>
    </location>
</feature>
<evidence type="ECO:0000256" key="8">
    <source>
        <dbReference type="ARBA" id="ARBA00037998"/>
    </source>
</evidence>
<evidence type="ECO:0000313" key="10">
    <source>
        <dbReference type="EMBL" id="MBC5580938.1"/>
    </source>
</evidence>
<dbReference type="PANTHER" id="PTHR11795">
    <property type="entry name" value="BRANCHED-CHAIN AMINO ACID TRANSPORT SYSTEM PERMEASE PROTEIN LIVH"/>
    <property type="match status" value="1"/>
</dbReference>
<evidence type="ECO:0000256" key="1">
    <source>
        <dbReference type="ARBA" id="ARBA00004651"/>
    </source>
</evidence>